<dbReference type="InterPro" id="IPR036259">
    <property type="entry name" value="MFS_trans_sf"/>
</dbReference>
<dbReference type="Gene3D" id="1.20.1250.20">
    <property type="entry name" value="MFS general substrate transporter like domains"/>
    <property type="match status" value="2"/>
</dbReference>
<dbReference type="Proteomes" id="UP000230956">
    <property type="component" value="Unassembled WGS sequence"/>
</dbReference>
<feature type="transmembrane region" description="Helical" evidence="5">
    <location>
        <begin position="242"/>
        <end position="262"/>
    </location>
</feature>
<dbReference type="Pfam" id="PF07690">
    <property type="entry name" value="MFS_1"/>
    <property type="match status" value="1"/>
</dbReference>
<evidence type="ECO:0000259" key="6">
    <source>
        <dbReference type="PROSITE" id="PS50850"/>
    </source>
</evidence>
<comment type="caution">
    <text evidence="7">The sequence shown here is derived from an EMBL/GenBank/DDBJ whole genome shotgun (WGS) entry which is preliminary data.</text>
</comment>
<keyword evidence="3 5" id="KW-1133">Transmembrane helix</keyword>
<dbReference type="PROSITE" id="PS00216">
    <property type="entry name" value="SUGAR_TRANSPORT_1"/>
    <property type="match status" value="1"/>
</dbReference>
<dbReference type="GO" id="GO:0022857">
    <property type="term" value="F:transmembrane transporter activity"/>
    <property type="evidence" value="ECO:0007669"/>
    <property type="project" value="InterPro"/>
</dbReference>
<feature type="transmembrane region" description="Helical" evidence="5">
    <location>
        <begin position="217"/>
        <end position="236"/>
    </location>
</feature>
<name>A0A2M7T7P3_9ACTN</name>
<comment type="subcellular location">
    <subcellularLocation>
        <location evidence="1">Cell membrane</location>
        <topology evidence="1">Multi-pass membrane protein</topology>
    </subcellularLocation>
</comment>
<dbReference type="PROSITE" id="PS50850">
    <property type="entry name" value="MFS"/>
    <property type="match status" value="1"/>
</dbReference>
<feature type="transmembrane region" description="Helical" evidence="5">
    <location>
        <begin position="274"/>
        <end position="297"/>
    </location>
</feature>
<dbReference type="SUPFAM" id="SSF103473">
    <property type="entry name" value="MFS general substrate transporter"/>
    <property type="match status" value="1"/>
</dbReference>
<dbReference type="AlphaFoldDB" id="A0A2M7T7P3"/>
<evidence type="ECO:0000313" key="7">
    <source>
        <dbReference type="EMBL" id="PIZ38330.1"/>
    </source>
</evidence>
<keyword evidence="4 5" id="KW-0472">Membrane</keyword>
<accession>A0A2M7T7P3</accession>
<keyword evidence="2 5" id="KW-0812">Transmembrane</keyword>
<proteinExistence type="predicted"/>
<dbReference type="PANTHER" id="PTHR23518:SF2">
    <property type="entry name" value="MAJOR FACILITATOR SUPERFAMILY TRANSPORTER"/>
    <property type="match status" value="1"/>
</dbReference>
<feature type="transmembrane region" description="Helical" evidence="5">
    <location>
        <begin position="31"/>
        <end position="54"/>
    </location>
</feature>
<feature type="transmembrane region" description="Helical" evidence="5">
    <location>
        <begin position="84"/>
        <end position="104"/>
    </location>
</feature>
<protein>
    <submittedName>
        <fullName evidence="7">MFS transporter</fullName>
    </submittedName>
</protein>
<dbReference type="InterPro" id="IPR005829">
    <property type="entry name" value="Sugar_transporter_CS"/>
</dbReference>
<feature type="transmembrane region" description="Helical" evidence="5">
    <location>
        <begin position="337"/>
        <end position="360"/>
    </location>
</feature>
<feature type="transmembrane region" description="Helical" evidence="5">
    <location>
        <begin position="303"/>
        <end position="325"/>
    </location>
</feature>
<organism evidence="7 8">
    <name type="scientific">Candidatus Aquicultor secundus</name>
    <dbReference type="NCBI Taxonomy" id="1973895"/>
    <lineage>
        <taxon>Bacteria</taxon>
        <taxon>Bacillati</taxon>
        <taxon>Actinomycetota</taxon>
        <taxon>Candidatus Aquicultoria</taxon>
        <taxon>Candidatus Aquicultorales</taxon>
        <taxon>Candidatus Aquicultoraceae</taxon>
        <taxon>Candidatus Aquicultor</taxon>
    </lineage>
</organism>
<feature type="transmembrane region" description="Helical" evidence="5">
    <location>
        <begin position="7"/>
        <end position="25"/>
    </location>
</feature>
<reference evidence="8" key="1">
    <citation type="submission" date="2017-09" db="EMBL/GenBank/DDBJ databases">
        <title>Depth-based differentiation of microbial function through sediment-hosted aquifers and enrichment of novel symbionts in the deep terrestrial subsurface.</title>
        <authorList>
            <person name="Probst A.J."/>
            <person name="Ladd B."/>
            <person name="Jarett J.K."/>
            <person name="Geller-Mcgrath D.E."/>
            <person name="Sieber C.M.K."/>
            <person name="Emerson J.B."/>
            <person name="Anantharaman K."/>
            <person name="Thomas B.C."/>
            <person name="Malmstrom R."/>
            <person name="Stieglmeier M."/>
            <person name="Klingl A."/>
            <person name="Woyke T."/>
            <person name="Ryan C.M."/>
            <person name="Banfield J.F."/>
        </authorList>
    </citation>
    <scope>NUCLEOTIDE SEQUENCE [LARGE SCALE GENOMIC DNA]</scope>
</reference>
<dbReference type="GO" id="GO:0005886">
    <property type="term" value="C:plasma membrane"/>
    <property type="evidence" value="ECO:0007669"/>
    <property type="project" value="UniProtKB-SubCell"/>
</dbReference>
<dbReference type="InterPro" id="IPR020846">
    <property type="entry name" value="MFS_dom"/>
</dbReference>
<dbReference type="EMBL" id="PFNG01000151">
    <property type="protein sequence ID" value="PIZ38330.1"/>
    <property type="molecule type" value="Genomic_DNA"/>
</dbReference>
<evidence type="ECO:0000256" key="1">
    <source>
        <dbReference type="ARBA" id="ARBA00004651"/>
    </source>
</evidence>
<gene>
    <name evidence="7" type="ORF">COY37_06335</name>
</gene>
<evidence type="ECO:0000313" key="8">
    <source>
        <dbReference type="Proteomes" id="UP000230956"/>
    </source>
</evidence>
<feature type="transmembrane region" description="Helical" evidence="5">
    <location>
        <begin position="366"/>
        <end position="387"/>
    </location>
</feature>
<evidence type="ECO:0000256" key="4">
    <source>
        <dbReference type="ARBA" id="ARBA00023136"/>
    </source>
</evidence>
<feature type="domain" description="Major facilitator superfamily (MFS) profile" evidence="6">
    <location>
        <begin position="14"/>
        <end position="391"/>
    </location>
</feature>
<evidence type="ECO:0000256" key="5">
    <source>
        <dbReference type="SAM" id="Phobius"/>
    </source>
</evidence>
<dbReference type="CDD" id="cd17370">
    <property type="entry name" value="MFS_MJ1317_like"/>
    <property type="match status" value="1"/>
</dbReference>
<evidence type="ECO:0000256" key="3">
    <source>
        <dbReference type="ARBA" id="ARBA00022989"/>
    </source>
</evidence>
<evidence type="ECO:0000256" key="2">
    <source>
        <dbReference type="ARBA" id="ARBA00022692"/>
    </source>
</evidence>
<dbReference type="RefSeq" id="WP_286679366.1">
    <property type="nucleotide sequence ID" value="NZ_MNXI01000146.1"/>
</dbReference>
<feature type="transmembrane region" description="Helical" evidence="5">
    <location>
        <begin position="172"/>
        <end position="192"/>
    </location>
</feature>
<dbReference type="PANTHER" id="PTHR23518">
    <property type="entry name" value="C-METHYLTRANSFERASE"/>
    <property type="match status" value="1"/>
</dbReference>
<sequence length="397" mass="43335">MKQQNKKILGFSRNVFFVGLTSFFTDISTEMVYPLIPIFLTTVLGAPVAIVGLVEGIAESTASLLKVISGWLSDRTQRRKRLTVLGYGLAAIAKPLLALSFVWWQVLIARFVDRFGKGVRTSPRDALIADSTSSEDYGKAFGFHRGMDTLGAAFGPLIAFAALPLLHNNFRLYFSFAIIPAVIGVVVLALFVKEKVRAAKVENLRLSLKPFNRQFKLFLLIVLIFTVGNSSDAFLILRANNVGVAVGLIPLVYFVFNTVYALASTPIGALSDRIGRKVVIIAGYLIFAIVYLGFALVKSPFTIWLLFAAYGLYYAFTEGIFKAFTADLVPENLRGTAYGFLSLVLGIALLPASLIAGFLWDKISPSAPFFFGSAVSLIALVLFMALIPNDNRNNADA</sequence>
<dbReference type="InterPro" id="IPR011701">
    <property type="entry name" value="MFS"/>
</dbReference>